<dbReference type="Proteomes" id="UP000595703">
    <property type="component" value="Chromosome"/>
</dbReference>
<reference evidence="3 4" key="3">
    <citation type="journal article" date="2011" name="Nat. Chem. Biol.">
        <title>Reveromycin A biosynthesis uses RevG and RevJ for stereospecific spiroacetal formation.</title>
        <authorList>
            <person name="Takahashi S."/>
            <person name="Toyoda A."/>
            <person name="Sekiyama Y."/>
            <person name="Takagi H."/>
            <person name="Nogawa T."/>
            <person name="Uramoto M."/>
            <person name="Suzuki R."/>
            <person name="Koshino H."/>
            <person name="Kumano T."/>
            <person name="Panthee S."/>
            <person name="Dairi T."/>
            <person name="Ishikawa J."/>
            <person name="Ikeda H."/>
            <person name="Sakaki Y."/>
            <person name="Osada H."/>
        </authorList>
    </citation>
    <scope>NUCLEOTIDE SEQUENCE [LARGE SCALE GENOMIC DNA]</scope>
    <source>
        <strain evidence="3 4">SN-593</strain>
    </source>
</reference>
<feature type="region of interest" description="Disordered" evidence="1">
    <location>
        <begin position="107"/>
        <end position="152"/>
    </location>
</feature>
<proteinExistence type="predicted"/>
<evidence type="ECO:0000313" key="3">
    <source>
        <dbReference type="EMBL" id="BBA96146.1"/>
    </source>
</evidence>
<reference evidence="3 4" key="4">
    <citation type="journal article" date="2020" name="Sci. Rep.">
        <title>beta-carboline chemical signals induce reveromycin production through a LuxR family regulator in Streptomyces sp. SN-593.</title>
        <authorList>
            <person name="Panthee S."/>
            <person name="Kito N."/>
            <person name="Hayashi T."/>
            <person name="Shimizu T."/>
            <person name="Ishikawa J."/>
            <person name="Hamamoto H."/>
            <person name="Osada H."/>
            <person name="Takahashi S."/>
        </authorList>
    </citation>
    <scope>NUCLEOTIDE SEQUENCE [LARGE SCALE GENOMIC DNA]</scope>
    <source>
        <strain evidence="3 4">SN-593</strain>
    </source>
</reference>
<feature type="transmembrane region" description="Helical" evidence="2">
    <location>
        <begin position="191"/>
        <end position="210"/>
    </location>
</feature>
<reference evidence="3 4" key="2">
    <citation type="journal article" date="2011" name="J. Antibiot.">
        <title>Furaquinocins I and J: novel polyketide isoprenoid hybrid compounds from Streptomyces reveromyceticus SN-593.</title>
        <authorList>
            <person name="Panthee S."/>
            <person name="Takahashi S."/>
            <person name="Takagi H."/>
            <person name="Nogawa T."/>
            <person name="Oowada E."/>
            <person name="Uramoto M."/>
            <person name="Osada H."/>
        </authorList>
    </citation>
    <scope>NUCLEOTIDE SEQUENCE [LARGE SCALE GENOMIC DNA]</scope>
    <source>
        <strain evidence="3 4">SN-593</strain>
    </source>
</reference>
<evidence type="ECO:0000313" key="4">
    <source>
        <dbReference type="Proteomes" id="UP000595703"/>
    </source>
</evidence>
<reference evidence="3 4" key="1">
    <citation type="journal article" date="2010" name="J. Bacteriol.">
        <title>Biochemical characterization of a novel indole prenyltransferase from Streptomyces sp. SN-593.</title>
        <authorList>
            <person name="Takahashi S."/>
            <person name="Takagi H."/>
            <person name="Toyoda A."/>
            <person name="Uramoto M."/>
            <person name="Nogawa T."/>
            <person name="Ueki M."/>
            <person name="Sakaki Y."/>
            <person name="Osada H."/>
        </authorList>
    </citation>
    <scope>NUCLEOTIDE SEQUENCE [LARGE SCALE GENOMIC DNA]</scope>
    <source>
        <strain evidence="3 4">SN-593</strain>
    </source>
</reference>
<dbReference type="AlphaFoldDB" id="A0A7U3UP51"/>
<evidence type="ECO:0000256" key="2">
    <source>
        <dbReference type="SAM" id="Phobius"/>
    </source>
</evidence>
<keyword evidence="2" id="KW-1133">Transmembrane helix</keyword>
<dbReference type="RefSeq" id="WP_237404570.1">
    <property type="nucleotide sequence ID" value="NZ_AP018365.1"/>
</dbReference>
<dbReference type="EMBL" id="AP018365">
    <property type="protein sequence ID" value="BBA96146.1"/>
    <property type="molecule type" value="Genomic_DNA"/>
</dbReference>
<gene>
    <name evidence="3" type="ORF">RVR_1315</name>
</gene>
<keyword evidence="4" id="KW-1185">Reference proteome</keyword>
<evidence type="ECO:0000256" key="1">
    <source>
        <dbReference type="SAM" id="MobiDB-lite"/>
    </source>
</evidence>
<keyword evidence="2" id="KW-0812">Transmembrane</keyword>
<keyword evidence="2" id="KW-0472">Membrane</keyword>
<dbReference type="KEGG" id="arev:RVR_1315"/>
<accession>A0A7U3UP51</accession>
<name>A0A7U3UP51_9ACTN</name>
<organism evidence="3 4">
    <name type="scientific">Actinacidiphila reveromycinica</name>
    <dbReference type="NCBI Taxonomy" id="659352"/>
    <lineage>
        <taxon>Bacteria</taxon>
        <taxon>Bacillati</taxon>
        <taxon>Actinomycetota</taxon>
        <taxon>Actinomycetes</taxon>
        <taxon>Kitasatosporales</taxon>
        <taxon>Streptomycetaceae</taxon>
        <taxon>Actinacidiphila</taxon>
    </lineage>
</organism>
<protein>
    <submittedName>
        <fullName evidence="3">Uncharacterized protein</fullName>
    </submittedName>
</protein>
<sequence>MAGGAAALLGLFAHWYTTVPPAGAPLGTAGHGYGAFSLDWLGVLGPVFMIYEAARWLGAARGWSRVPAPSDWRRGARREEGGDPARGALPGALIGLGALGPVRRILPGPRRPAPHLPALSNPPRTTRYEDGSPPCDARHRTPRARPARSAGQARALLEVTRATVPTRLTVFAVGGTDPGRRDMSYAVHVDFGFWCMLVGTLLFLATSAAAQSLRPRRPRPSTAFLV</sequence>